<evidence type="ECO:0000313" key="1">
    <source>
        <dbReference type="EMBL" id="AUL80332.1"/>
    </source>
</evidence>
<dbReference type="Proteomes" id="UP000270450">
    <property type="component" value="Segment"/>
</dbReference>
<dbReference type="EMBL" id="MG012795">
    <property type="protein sequence ID" value="AUL80332.1"/>
    <property type="molecule type" value="Genomic_DNA"/>
</dbReference>
<sequence>MAFGISVTASKTINALGYFSTHQNKLVIRNEVNATHYTVELDRDKVVDTFISYNRHNDTI</sequence>
<proteinExistence type="predicted"/>
<organism evidence="1">
    <name type="scientific">Vaccinia virus</name>
    <name type="common">VACV</name>
    <name type="synonym">Orthopoxvirus vaccinia</name>
    <dbReference type="NCBI Taxonomy" id="10245"/>
    <lineage>
        <taxon>Viruses</taxon>
        <taxon>Varidnaviria</taxon>
        <taxon>Bamfordvirae</taxon>
        <taxon>Nucleocytoviricota</taxon>
        <taxon>Pokkesviricetes</taxon>
        <taxon>Chitovirales</taxon>
        <taxon>Poxviridae</taxon>
        <taxon>Chordopoxvirinae</taxon>
        <taxon>Orthopoxvirus</taxon>
    </lineage>
</organism>
<name>A0A2I6J1J7_VACCV</name>
<accession>A0A2I6J1J7</accession>
<reference evidence="1" key="1">
    <citation type="journal article" date="2018" name="Emerg. Infect. Dis.">
        <title>Ocular Vaccinia Infection in Dairy Worker, Brazil.</title>
        <authorList>
            <person name="Teixeira Lima M."/>
            <person name="Pereira Oliveira G."/>
            <person name="Bretas de Oliveira D."/>
            <person name="Mesquita Vaz S."/>
            <person name="de Souza Trindade G."/>
            <person name="Santos Abrahao J."/>
            <person name="Geessien Kroon E."/>
        </authorList>
    </citation>
    <scope>NUCLEOTIDE SEQUENCE [LARGE SCALE GENOMIC DNA]</scope>
    <source>
        <strain evidence="1">CEyV1</strain>
    </source>
</reference>
<protein>
    <submittedName>
        <fullName evidence="1">TA57R</fullName>
    </submittedName>
</protein>